<accession>A0A0G1NKN0</accession>
<comment type="caution">
    <text evidence="1">The sequence shown here is derived from an EMBL/GenBank/DDBJ whole genome shotgun (WGS) entry which is preliminary data.</text>
</comment>
<gene>
    <name evidence="1" type="ORF">UW84_C0050G0007</name>
</gene>
<evidence type="ECO:0000313" key="1">
    <source>
        <dbReference type="EMBL" id="KKT84749.1"/>
    </source>
</evidence>
<dbReference type="EMBL" id="LCJW01000050">
    <property type="protein sequence ID" value="KKT84749.1"/>
    <property type="molecule type" value="Genomic_DNA"/>
</dbReference>
<evidence type="ECO:0000313" key="2">
    <source>
        <dbReference type="Proteomes" id="UP000034797"/>
    </source>
</evidence>
<proteinExistence type="predicted"/>
<dbReference type="AlphaFoldDB" id="A0A0G1NKN0"/>
<reference evidence="1 2" key="1">
    <citation type="journal article" date="2015" name="Nature">
        <title>rRNA introns, odd ribosomes, and small enigmatic genomes across a large radiation of phyla.</title>
        <authorList>
            <person name="Brown C.T."/>
            <person name="Hug L.A."/>
            <person name="Thomas B.C."/>
            <person name="Sharon I."/>
            <person name="Castelle C.J."/>
            <person name="Singh A."/>
            <person name="Wilkins M.J."/>
            <person name="Williams K.H."/>
            <person name="Banfield J.F."/>
        </authorList>
    </citation>
    <scope>NUCLEOTIDE SEQUENCE [LARGE SCALE GENOMIC DNA]</scope>
</reference>
<sequence length="68" mass="7792">MKSRVERLRKVSKNGSGDIFSLAGIFAEDAKKITKGMTRKQILEAEEKAVEEGWTSRFRRFTEEGDKI</sequence>
<organism evidence="1 2">
    <name type="scientific">Candidatus Collierbacteria bacterium GW2011_GWA2_44_99</name>
    <dbReference type="NCBI Taxonomy" id="1618380"/>
    <lineage>
        <taxon>Bacteria</taxon>
        <taxon>Candidatus Collieribacteriota</taxon>
    </lineage>
</organism>
<name>A0A0G1NKN0_9BACT</name>
<protein>
    <submittedName>
        <fullName evidence="1">Uncharacterized protein</fullName>
    </submittedName>
</protein>
<dbReference type="Proteomes" id="UP000034797">
    <property type="component" value="Unassembled WGS sequence"/>
</dbReference>